<protein>
    <recommendedName>
        <fullName evidence="7">Eukaryotic translation initiation factor 3 subunit M</fullName>
        <shortName evidence="7">eIF3m</shortName>
    </recommendedName>
</protein>
<dbReference type="CDD" id="cd20268">
    <property type="entry name" value="Complex1_LYR_SDHAF1_LYRM8"/>
    <property type="match status" value="1"/>
</dbReference>
<dbReference type="InterPro" id="IPR000717">
    <property type="entry name" value="PCI_dom"/>
</dbReference>
<evidence type="ECO:0000256" key="4">
    <source>
        <dbReference type="ARBA" id="ARBA00022540"/>
    </source>
</evidence>
<comment type="similarity">
    <text evidence="2">Belongs to the CSN7/EIF3M family. CSN7 subfamily.</text>
</comment>
<accession>A0A1I8A0R8</accession>
<dbReference type="Pfam" id="PF01399">
    <property type="entry name" value="PCI"/>
    <property type="match status" value="1"/>
</dbReference>
<dbReference type="InterPro" id="IPR045237">
    <property type="entry name" value="COPS7/eIF3m"/>
</dbReference>
<dbReference type="GO" id="GO:0005739">
    <property type="term" value="C:mitochondrion"/>
    <property type="evidence" value="ECO:0007669"/>
    <property type="project" value="UniProtKB-SubCell"/>
</dbReference>
<dbReference type="AlphaFoldDB" id="A0A1I8A0R8"/>
<keyword evidence="3 7" id="KW-0963">Cytoplasm</keyword>
<name>A0A1I8A0R8_9BILA</name>
<evidence type="ECO:0000259" key="8">
    <source>
        <dbReference type="PROSITE" id="PS50250"/>
    </source>
</evidence>
<dbReference type="PANTHER" id="PTHR15350">
    <property type="entry name" value="COP9 SIGNALOSOME COMPLEX SUBUNIT 7/DENDRITIC CELL PROTEIN GA17"/>
    <property type="match status" value="1"/>
</dbReference>
<evidence type="ECO:0000256" key="2">
    <source>
        <dbReference type="ARBA" id="ARBA00008482"/>
    </source>
</evidence>
<dbReference type="PANTHER" id="PTHR15350:SF2">
    <property type="entry name" value="EUKARYOTIC TRANSLATION INITIATION FACTOR 3 SUBUNIT M"/>
    <property type="match status" value="1"/>
</dbReference>
<dbReference type="HAMAP" id="MF_03012">
    <property type="entry name" value="eIF3m"/>
    <property type="match status" value="1"/>
</dbReference>
<dbReference type="PROSITE" id="PS50250">
    <property type="entry name" value="PCI"/>
    <property type="match status" value="1"/>
</dbReference>
<keyword evidence="5 7" id="KW-0648">Protein biosynthesis</keyword>
<comment type="function">
    <text evidence="7">Component of the eukaryotic translation initiation factor 3 (eIF-3) complex, which is involved in protein synthesis of a specialized repertoire of mRNAs and, together with other initiation factors, stimulates binding of mRNA and methionyl-tRNAi to the 40S ribosome. The eIF-3 complex specifically targets and initiates translation of a subset of mRNAs involved in cell proliferation.</text>
</comment>
<dbReference type="GO" id="GO:0003743">
    <property type="term" value="F:translation initiation factor activity"/>
    <property type="evidence" value="ECO:0007669"/>
    <property type="project" value="UniProtKB-UniRule"/>
</dbReference>
<dbReference type="SMART" id="SM00088">
    <property type="entry name" value="PINT"/>
    <property type="match status" value="1"/>
</dbReference>
<comment type="subcellular location">
    <subcellularLocation>
        <location evidence="7">Cytoplasm</location>
    </subcellularLocation>
    <subcellularLocation>
        <location evidence="1">Mitochondrion</location>
    </subcellularLocation>
</comment>
<organism evidence="9 10">
    <name type="scientific">Steinernema glaseri</name>
    <dbReference type="NCBI Taxonomy" id="37863"/>
    <lineage>
        <taxon>Eukaryota</taxon>
        <taxon>Metazoa</taxon>
        <taxon>Ecdysozoa</taxon>
        <taxon>Nematoda</taxon>
        <taxon>Chromadorea</taxon>
        <taxon>Rhabditida</taxon>
        <taxon>Tylenchina</taxon>
        <taxon>Panagrolaimomorpha</taxon>
        <taxon>Strongyloidoidea</taxon>
        <taxon>Steinernematidae</taxon>
        <taxon>Steinernema</taxon>
    </lineage>
</organism>
<keyword evidence="6" id="KW-0496">Mitochondrion</keyword>
<evidence type="ECO:0000256" key="7">
    <source>
        <dbReference type="HAMAP-Rule" id="MF_03012"/>
    </source>
</evidence>
<dbReference type="GO" id="GO:0001732">
    <property type="term" value="P:formation of cytoplasmic translation initiation complex"/>
    <property type="evidence" value="ECO:0007669"/>
    <property type="project" value="UniProtKB-UniRule"/>
</dbReference>
<feature type="domain" description="PCI" evidence="8">
    <location>
        <begin position="274"/>
        <end position="440"/>
    </location>
</feature>
<dbReference type="GO" id="GO:0016282">
    <property type="term" value="C:eukaryotic 43S preinitiation complex"/>
    <property type="evidence" value="ECO:0007669"/>
    <property type="project" value="UniProtKB-UniRule"/>
</dbReference>
<dbReference type="WBParaSite" id="L893_g31717.t1">
    <property type="protein sequence ID" value="L893_g31717.t1"/>
    <property type="gene ID" value="L893_g31717"/>
</dbReference>
<keyword evidence="4 7" id="KW-0396">Initiation factor</keyword>
<comment type="similarity">
    <text evidence="7">Belongs to the eIF-3 subunit M family.</text>
</comment>
<evidence type="ECO:0000256" key="5">
    <source>
        <dbReference type="ARBA" id="ARBA00022917"/>
    </source>
</evidence>
<dbReference type="GO" id="GO:0071541">
    <property type="term" value="C:eukaryotic translation initiation factor 3 complex, eIF3m"/>
    <property type="evidence" value="ECO:0007669"/>
    <property type="project" value="UniProtKB-UniRule"/>
</dbReference>
<keyword evidence="9" id="KW-1185">Reference proteome</keyword>
<dbReference type="InterPro" id="IPR027528">
    <property type="entry name" value="eIF3m"/>
</dbReference>
<proteinExistence type="inferred from homology"/>
<comment type="subunit">
    <text evidence="7">Component of the eukaryotic translation initiation factor 3 (eIF-3) complex.</text>
</comment>
<evidence type="ECO:0000256" key="3">
    <source>
        <dbReference type="ARBA" id="ARBA00022490"/>
    </source>
</evidence>
<dbReference type="Proteomes" id="UP000095287">
    <property type="component" value="Unplaced"/>
</dbReference>
<evidence type="ECO:0000313" key="10">
    <source>
        <dbReference type="WBParaSite" id="L893_g31717.t1"/>
    </source>
</evidence>
<evidence type="ECO:0000256" key="6">
    <source>
        <dbReference type="ARBA" id="ARBA00023128"/>
    </source>
</evidence>
<dbReference type="InterPro" id="IPR045295">
    <property type="entry name" value="Complex1_LYR_SDHAF1_LYRM8"/>
</dbReference>
<reference evidence="10" key="1">
    <citation type="submission" date="2016-11" db="UniProtKB">
        <authorList>
            <consortium name="WormBaseParasite"/>
        </authorList>
    </citation>
    <scope>IDENTIFICATION</scope>
</reference>
<sequence>MHSKLQLTVLSLYKQFLRASAEQPALREHIRQSFRDAAVKYQKTDTFLIEYNLRRAQRQLDSLKTHSIAGFNKRCFFFSCSYHPAIMTDVRNMAVFAFTTEWEQVTEIRNYLNEKGANIPVNDEDHSSENISKITSALIEKCDVLAKCSHEDAEMTLNSIITLIATADESSAPALVERFCSKLTSDVFKGIGVSSMGGASFRVLQNLFNNFSQNSACQFIAFKSLLTVASRSGLMSMLDTSRDAVEGHIAQWALNVNQKREFLRLLNKCLVADERTDAGAAVMIALLETYDADAASAVDDARECVRTALVDGKSFSFDHLMRLSAVKHLEKADPLMFSALKLFSEGMLSDYNNFVKANPKFVDDILKVDAQVLIKKMRILTLMSMAATQKVIPLDVVSSKLEIPDDETLEEFIITAVQLNAVNAKINEKTRTLSINSFRHRSFGRTQWEDLQQKLGSLIANLKISHQSMKEITTDGEVTDSPAVESA</sequence>
<dbReference type="GO" id="GO:0034553">
    <property type="term" value="P:mitochondrial respiratory chain complex II assembly"/>
    <property type="evidence" value="ECO:0007669"/>
    <property type="project" value="InterPro"/>
</dbReference>
<dbReference type="GO" id="GO:0033290">
    <property type="term" value="C:eukaryotic 48S preinitiation complex"/>
    <property type="evidence" value="ECO:0007669"/>
    <property type="project" value="UniProtKB-UniRule"/>
</dbReference>
<evidence type="ECO:0000256" key="1">
    <source>
        <dbReference type="ARBA" id="ARBA00004173"/>
    </source>
</evidence>
<evidence type="ECO:0000313" key="9">
    <source>
        <dbReference type="Proteomes" id="UP000095287"/>
    </source>
</evidence>